<feature type="transmembrane region" description="Helical" evidence="5">
    <location>
        <begin position="101"/>
        <end position="128"/>
    </location>
</feature>
<feature type="transmembrane region" description="Helical" evidence="5">
    <location>
        <begin position="140"/>
        <end position="160"/>
    </location>
</feature>
<feature type="transmembrane region" description="Helical" evidence="5">
    <location>
        <begin position="12"/>
        <end position="32"/>
    </location>
</feature>
<gene>
    <name evidence="6" type="ORF">SSYRP_v1c01480</name>
</gene>
<dbReference type="EMBL" id="CP005078">
    <property type="protein sequence ID" value="AGM25744.1"/>
    <property type="molecule type" value="Genomic_DNA"/>
</dbReference>
<dbReference type="eggNOG" id="COG1113">
    <property type="taxonomic scope" value="Bacteria"/>
</dbReference>
<keyword evidence="7" id="KW-1185">Reference proteome</keyword>
<dbReference type="AlphaFoldDB" id="R4UCX8"/>
<dbReference type="GO" id="GO:0015179">
    <property type="term" value="F:L-amino acid transmembrane transporter activity"/>
    <property type="evidence" value="ECO:0007669"/>
    <property type="project" value="TreeGrafter"/>
</dbReference>
<feature type="transmembrane region" description="Helical" evidence="5">
    <location>
        <begin position="207"/>
        <end position="228"/>
    </location>
</feature>
<comment type="subcellular location">
    <subcellularLocation>
        <location evidence="1">Membrane</location>
        <topology evidence="1">Multi-pass membrane protein</topology>
    </subcellularLocation>
</comment>
<feature type="transmembrane region" description="Helical" evidence="5">
    <location>
        <begin position="367"/>
        <end position="386"/>
    </location>
</feature>
<evidence type="ECO:0000313" key="6">
    <source>
        <dbReference type="EMBL" id="AGM25744.1"/>
    </source>
</evidence>
<dbReference type="InterPro" id="IPR002293">
    <property type="entry name" value="AA/rel_permease1"/>
</dbReference>
<dbReference type="Pfam" id="PF13520">
    <property type="entry name" value="AA_permease_2"/>
    <property type="match status" value="1"/>
</dbReference>
<evidence type="ECO:0000313" key="7">
    <source>
        <dbReference type="Proteomes" id="UP000013963"/>
    </source>
</evidence>
<accession>R4UCX8</accession>
<dbReference type="PATRIC" id="fig|1276229.3.peg.148"/>
<feature type="transmembrane region" description="Helical" evidence="5">
    <location>
        <begin position="240"/>
        <end position="264"/>
    </location>
</feature>
<dbReference type="Gene3D" id="1.20.1740.10">
    <property type="entry name" value="Amino acid/polyamine transporter I"/>
    <property type="match status" value="1"/>
</dbReference>
<sequence>MMGKPKKHIKLFEFLSVFSTAVGITIGIGIYLKNDNEPGHVLGFTQNPFLAIALWILVGILGMAMIMVFIEVSSANTKSGHGTLASWANLFIGRKVASYYAIFYIFLYFPTLLTFFAMFSVNAMFIALNLQNVSEETKNIVTVIVGFIFLILIALSNIFFRKTGKAIQTIGTFIKFIPLLVSLFIGFIHPIDGNVFDTFKDIKFGNFFMGLLPVLFSFDGFIYGASLQKEVSNKNVVPKALFAAMVFITIFYLLEVISLFLGTNDGSVFSLFNNVLGTGIGSKILNWFIVITALMSLHAMTLVAPASMQASREENLIYLGKKELKMWVIGAVQIAVTVTVGAIMMAISLPVKHDALAIVDTFSNATSLTVFVLYLMLIVAVCVNRKTGKVEVNKIKGLWYYAVFSIAILSLSLAYIAYMFFAFKENFETMISIFIVLGTSFGLWGINELLLKKGMLPPQNKVIFNGPEKKLATINANS</sequence>
<dbReference type="GO" id="GO:0016020">
    <property type="term" value="C:membrane"/>
    <property type="evidence" value="ECO:0007669"/>
    <property type="project" value="UniProtKB-SubCell"/>
</dbReference>
<organism evidence="6 7">
    <name type="scientific">Spiroplasma syrphidicola EA-1</name>
    <dbReference type="NCBI Taxonomy" id="1276229"/>
    <lineage>
        <taxon>Bacteria</taxon>
        <taxon>Bacillati</taxon>
        <taxon>Mycoplasmatota</taxon>
        <taxon>Mollicutes</taxon>
        <taxon>Entomoplasmatales</taxon>
        <taxon>Spiroplasmataceae</taxon>
        <taxon>Spiroplasma</taxon>
    </lineage>
</organism>
<evidence type="ECO:0000256" key="1">
    <source>
        <dbReference type="ARBA" id="ARBA00004141"/>
    </source>
</evidence>
<evidence type="ECO:0000256" key="2">
    <source>
        <dbReference type="ARBA" id="ARBA00022692"/>
    </source>
</evidence>
<feature type="transmembrane region" description="Helical" evidence="5">
    <location>
        <begin position="398"/>
        <end position="423"/>
    </location>
</feature>
<evidence type="ECO:0000256" key="5">
    <source>
        <dbReference type="SAM" id="Phobius"/>
    </source>
</evidence>
<name>R4UCX8_9MOLU</name>
<dbReference type="PANTHER" id="PTHR11785:SF512">
    <property type="entry name" value="SOBREMESA, ISOFORM B"/>
    <property type="match status" value="1"/>
</dbReference>
<protein>
    <submittedName>
        <fullName evidence="6">Amino acid permease</fullName>
    </submittedName>
</protein>
<keyword evidence="3 5" id="KW-1133">Transmembrane helix</keyword>
<keyword evidence="2 5" id="KW-0812">Transmembrane</keyword>
<evidence type="ECO:0000256" key="3">
    <source>
        <dbReference type="ARBA" id="ARBA00022989"/>
    </source>
</evidence>
<feature type="transmembrane region" description="Helical" evidence="5">
    <location>
        <begin position="429"/>
        <end position="451"/>
    </location>
</feature>
<evidence type="ECO:0000256" key="4">
    <source>
        <dbReference type="ARBA" id="ARBA00023136"/>
    </source>
</evidence>
<feature type="transmembrane region" description="Helical" evidence="5">
    <location>
        <begin position="172"/>
        <end position="191"/>
    </location>
</feature>
<dbReference type="HOGENOM" id="CLU_039826_0_0_14"/>
<feature type="transmembrane region" description="Helical" evidence="5">
    <location>
        <begin position="284"/>
        <end position="306"/>
    </location>
</feature>
<dbReference type="Proteomes" id="UP000013963">
    <property type="component" value="Chromosome"/>
</dbReference>
<feature type="transmembrane region" description="Helical" evidence="5">
    <location>
        <begin position="52"/>
        <end position="70"/>
    </location>
</feature>
<dbReference type="KEGG" id="ssyr:SSYRP_v1c01480"/>
<dbReference type="PIRSF" id="PIRSF006060">
    <property type="entry name" value="AA_transporter"/>
    <property type="match status" value="1"/>
</dbReference>
<feature type="transmembrane region" description="Helical" evidence="5">
    <location>
        <begin position="327"/>
        <end position="347"/>
    </location>
</feature>
<dbReference type="InterPro" id="IPR050598">
    <property type="entry name" value="AminoAcid_Transporter"/>
</dbReference>
<dbReference type="PANTHER" id="PTHR11785">
    <property type="entry name" value="AMINO ACID TRANSPORTER"/>
    <property type="match status" value="1"/>
</dbReference>
<reference evidence="6 7" key="1">
    <citation type="journal article" date="2013" name="Genome Biol. Evol.">
        <title>Complete genomes of two dipteran-associated spiroplasmas provided insights into the origin, dynamics, and impacts of viral invasion in spiroplasma.</title>
        <authorList>
            <person name="Ku C."/>
            <person name="Lo W.S."/>
            <person name="Chen L.L."/>
            <person name="Kuo C.H."/>
        </authorList>
    </citation>
    <scope>NUCLEOTIDE SEQUENCE [LARGE SCALE GENOMIC DNA]</scope>
    <source>
        <strain evidence="6">EA-1</strain>
    </source>
</reference>
<keyword evidence="4 5" id="KW-0472">Membrane</keyword>
<proteinExistence type="predicted"/>
<dbReference type="STRING" id="1276229.SSYRP_v1c01480"/>